<dbReference type="Proteomes" id="UP000467841">
    <property type="component" value="Unassembled WGS sequence"/>
</dbReference>
<comment type="caution">
    <text evidence="6">The sequence shown here is derived from an EMBL/GenBank/DDBJ whole genome shotgun (WGS) entry which is preliminary data.</text>
</comment>
<evidence type="ECO:0000256" key="4">
    <source>
        <dbReference type="SAM" id="MobiDB-lite"/>
    </source>
</evidence>
<evidence type="ECO:0000256" key="1">
    <source>
        <dbReference type="ARBA" id="ARBA00004514"/>
    </source>
</evidence>
<comment type="subcellular location">
    <subcellularLocation>
        <location evidence="1">Cytoplasm</location>
        <location evidence="1">Cytosol</location>
    </subcellularLocation>
</comment>
<dbReference type="AlphaFoldDB" id="A0A6D2L6D0"/>
<dbReference type="SUPFAM" id="SSF47226">
    <property type="entry name" value="Histidine-containing phosphotransfer domain, HPT domain"/>
    <property type="match status" value="1"/>
</dbReference>
<evidence type="ECO:0000259" key="5">
    <source>
        <dbReference type="PROSITE" id="PS50894"/>
    </source>
</evidence>
<evidence type="ECO:0000313" key="6">
    <source>
        <dbReference type="EMBL" id="CAA7055452.1"/>
    </source>
</evidence>
<feature type="compositionally biased region" description="Basic and acidic residues" evidence="4">
    <location>
        <begin position="329"/>
        <end position="342"/>
    </location>
</feature>
<feature type="modified residue" description="Phosphohistidine" evidence="3">
    <location>
        <position position="22"/>
    </location>
</feature>
<dbReference type="GO" id="GO:0005829">
    <property type="term" value="C:cytosol"/>
    <property type="evidence" value="ECO:0007669"/>
    <property type="project" value="UniProtKB-SubCell"/>
</dbReference>
<dbReference type="PANTHER" id="PTHR31260">
    <property type="entry name" value="CYSTATIN/MONELLIN SUPERFAMILY PROTEIN"/>
    <property type="match status" value="1"/>
</dbReference>
<reference evidence="6" key="1">
    <citation type="submission" date="2020-01" db="EMBL/GenBank/DDBJ databases">
        <authorList>
            <person name="Mishra B."/>
        </authorList>
    </citation>
    <scope>NUCLEOTIDE SEQUENCE [LARGE SCALE GENOMIC DNA]</scope>
</reference>
<evidence type="ECO:0000256" key="2">
    <source>
        <dbReference type="ARBA" id="ARBA00022864"/>
    </source>
</evidence>
<dbReference type="InterPro" id="IPR036641">
    <property type="entry name" value="HPT_dom_sf"/>
</dbReference>
<dbReference type="OrthoDB" id="1113671at2759"/>
<protein>
    <recommendedName>
        <fullName evidence="5">HPt domain-containing protein</fullName>
    </recommendedName>
</protein>
<dbReference type="NCBIfam" id="TIGR01572">
    <property type="entry name" value="A_thl_para_3677"/>
    <property type="match status" value="1"/>
</dbReference>
<keyword evidence="7" id="KW-1185">Reference proteome</keyword>
<dbReference type="InterPro" id="IPR006462">
    <property type="entry name" value="MS5"/>
</dbReference>
<accession>A0A6D2L6D0</accession>
<feature type="region of interest" description="Disordered" evidence="4">
    <location>
        <begin position="314"/>
        <end position="357"/>
    </location>
</feature>
<organism evidence="6 7">
    <name type="scientific">Microthlaspi erraticum</name>
    <dbReference type="NCBI Taxonomy" id="1685480"/>
    <lineage>
        <taxon>Eukaryota</taxon>
        <taxon>Viridiplantae</taxon>
        <taxon>Streptophyta</taxon>
        <taxon>Embryophyta</taxon>
        <taxon>Tracheophyta</taxon>
        <taxon>Spermatophyta</taxon>
        <taxon>Magnoliopsida</taxon>
        <taxon>eudicotyledons</taxon>
        <taxon>Gunneridae</taxon>
        <taxon>Pentapetalae</taxon>
        <taxon>rosids</taxon>
        <taxon>malvids</taxon>
        <taxon>Brassicales</taxon>
        <taxon>Brassicaceae</taxon>
        <taxon>Coluteocarpeae</taxon>
        <taxon>Microthlaspi</taxon>
    </lineage>
</organism>
<dbReference type="Gene3D" id="1.20.120.160">
    <property type="entry name" value="HPT domain"/>
    <property type="match status" value="1"/>
</dbReference>
<gene>
    <name evidence="6" type="ORF">MERR_LOCUS42688</name>
</gene>
<dbReference type="GO" id="GO:0000160">
    <property type="term" value="P:phosphorelay signal transduction system"/>
    <property type="evidence" value="ECO:0007669"/>
    <property type="project" value="InterPro"/>
</dbReference>
<dbReference type="CDD" id="cd00088">
    <property type="entry name" value="HPT"/>
    <property type="match status" value="1"/>
</dbReference>
<keyword evidence="2" id="KW-0932">Cytokinin signaling pathway</keyword>
<dbReference type="InterPro" id="IPR008207">
    <property type="entry name" value="Sig_transdc_His_kin_Hpt_dom"/>
</dbReference>
<sequence>MARALDQTAGNVDFNLVGSSIHQLKGSSSSVGAKRVKGLCVTFKECCDSQNYEQVDIEYKSLKAKLQDLLNPFEGKGKAQLIEEIWDDNDPHSSPCLFKLYALLGLHRYNLYEGKNYALSHIEKYYKEGVYACKTLYITCVASDPANDSPQVFWIKIAERQCGVLDLTCSIAEPRDGPKTGSVSRFPDFRRSFPEWPSDNSFSDTKRFYVVKKSELQDDANDWIRLYVELAIAIYPSLDWEDDDLSNLEIVDVAIESTQGPSEGLNAKNATVYIRFRDPSEARVGMEVDRVAMVRRSYDEESGWFNLTGYCRASSETEPDEDFSQIAKSRRDYDESRLKLTSESESDCESVSEQRRM</sequence>
<feature type="domain" description="HPt" evidence="5">
    <location>
        <begin position="1"/>
        <end position="80"/>
    </location>
</feature>
<dbReference type="Pfam" id="PF04776">
    <property type="entry name" value="protein_MS5"/>
    <property type="match status" value="1"/>
</dbReference>
<keyword evidence="3" id="KW-0597">Phosphoprotein</keyword>
<proteinExistence type="predicted"/>
<dbReference type="EMBL" id="CACVBM020001607">
    <property type="protein sequence ID" value="CAA7055452.1"/>
    <property type="molecule type" value="Genomic_DNA"/>
</dbReference>
<evidence type="ECO:0000313" key="7">
    <source>
        <dbReference type="Proteomes" id="UP000467841"/>
    </source>
</evidence>
<dbReference type="Pfam" id="PF01627">
    <property type="entry name" value="Hpt"/>
    <property type="match status" value="1"/>
</dbReference>
<dbReference type="PANTHER" id="PTHR31260:SF28">
    <property type="entry name" value="CYSTATIN DOMAIN PROTEIN"/>
    <property type="match status" value="1"/>
</dbReference>
<dbReference type="GO" id="GO:0009736">
    <property type="term" value="P:cytokinin-activated signaling pathway"/>
    <property type="evidence" value="ECO:0007669"/>
    <property type="project" value="UniProtKB-KW"/>
</dbReference>
<evidence type="ECO:0000256" key="3">
    <source>
        <dbReference type="PROSITE-ProRule" id="PRU00110"/>
    </source>
</evidence>
<name>A0A6D2L6D0_9BRAS</name>
<dbReference type="PROSITE" id="PS50894">
    <property type="entry name" value="HPT"/>
    <property type="match status" value="1"/>
</dbReference>